<feature type="region of interest" description="Disordered" evidence="1">
    <location>
        <begin position="1"/>
        <end position="101"/>
    </location>
</feature>
<feature type="compositionally biased region" description="Low complexity" evidence="1">
    <location>
        <begin position="195"/>
        <end position="212"/>
    </location>
</feature>
<keyword evidence="3" id="KW-1185">Reference proteome</keyword>
<name>A0A238BMI8_9BILA</name>
<organism evidence="2 3">
    <name type="scientific">Onchocerca flexuosa</name>
    <dbReference type="NCBI Taxonomy" id="387005"/>
    <lineage>
        <taxon>Eukaryota</taxon>
        <taxon>Metazoa</taxon>
        <taxon>Ecdysozoa</taxon>
        <taxon>Nematoda</taxon>
        <taxon>Chromadorea</taxon>
        <taxon>Rhabditida</taxon>
        <taxon>Spirurina</taxon>
        <taxon>Spiruromorpha</taxon>
        <taxon>Filarioidea</taxon>
        <taxon>Onchocercidae</taxon>
        <taxon>Onchocerca</taxon>
    </lineage>
</organism>
<evidence type="ECO:0000256" key="1">
    <source>
        <dbReference type="SAM" id="MobiDB-lite"/>
    </source>
</evidence>
<feature type="compositionally biased region" description="Polar residues" evidence="1">
    <location>
        <begin position="127"/>
        <end position="162"/>
    </location>
</feature>
<accession>A0A238BMI8</accession>
<feature type="compositionally biased region" description="Polar residues" evidence="1">
    <location>
        <begin position="184"/>
        <end position="194"/>
    </location>
</feature>
<feature type="region of interest" description="Disordered" evidence="1">
    <location>
        <begin position="114"/>
        <end position="213"/>
    </location>
</feature>
<sequence length="519" mass="55855">MSNIGSTSGQHGDNATLPQISRKRSSPNSGSLKSEALPTTSVATVGSSSSKLRRVIHSSVEQNPESSDLSRQQNSHLRGTSEAGSVGGGSGRSGSGRSGHESIRSELKYLTDFFPDQNPIDRRLTRSQRQCSTPVSNSQTTDNIDSTAHTNSGSLLAEQSRSAKGRPRTRKGRASVAGRVATGAESSRTANNSEQQPSTSSSARTRAQSSATGLCHSITRCESTANRVSPAFVQQGEPSSCRPAPQFGDTTDNATSNTIAVSNNATLTAPTNNSAATTTTATELSRAVHGDINAAESPSSQFRNLQRSQAVHTASSFLGALVPRVQHLLGSAHSHPNPESLPDGISNIITEQQRFPHMTNLLHTQQAVGQIIRVRNTTQGQLNDSLSSGNLWRGIAHNFPSRFGFPGFTVAGRFILVMFEHLGSDNLFQIMCSRGLRHIQPVGADLGTDSQRHRNMEIVNHGQGFIRAEDLFTGSFLAIQEVLYRVRYQYYVSVYFLAPSSFTSNLFLQPVITTNYTDL</sequence>
<feature type="compositionally biased region" description="Polar residues" evidence="1">
    <location>
        <begin position="1"/>
        <end position="19"/>
    </location>
</feature>
<evidence type="ECO:0000313" key="3">
    <source>
        <dbReference type="Proteomes" id="UP000242913"/>
    </source>
</evidence>
<dbReference type="Proteomes" id="UP000242913">
    <property type="component" value="Unassembled WGS sequence"/>
</dbReference>
<feature type="compositionally biased region" description="Low complexity" evidence="1">
    <location>
        <begin position="39"/>
        <end position="50"/>
    </location>
</feature>
<dbReference type="OrthoDB" id="5858168at2759"/>
<protein>
    <submittedName>
        <fullName evidence="2">Uncharacterized protein</fullName>
    </submittedName>
</protein>
<reference evidence="2 3" key="1">
    <citation type="submission" date="2015-12" db="EMBL/GenBank/DDBJ databases">
        <title>Draft genome of the nematode, Onchocerca flexuosa.</title>
        <authorList>
            <person name="Mitreva M."/>
        </authorList>
    </citation>
    <scope>NUCLEOTIDE SEQUENCE [LARGE SCALE GENOMIC DNA]</scope>
    <source>
        <strain evidence="2">Red Deer</strain>
    </source>
</reference>
<feature type="compositionally biased region" description="Basic residues" evidence="1">
    <location>
        <begin position="163"/>
        <end position="173"/>
    </location>
</feature>
<dbReference type="EMBL" id="KZ270081">
    <property type="protein sequence ID" value="OZC06631.1"/>
    <property type="molecule type" value="Genomic_DNA"/>
</dbReference>
<dbReference type="AlphaFoldDB" id="A0A238BMI8"/>
<feature type="region of interest" description="Disordered" evidence="1">
    <location>
        <begin position="231"/>
        <end position="254"/>
    </location>
</feature>
<feature type="compositionally biased region" description="Gly residues" evidence="1">
    <location>
        <begin position="85"/>
        <end position="97"/>
    </location>
</feature>
<evidence type="ECO:0000313" key="2">
    <source>
        <dbReference type="EMBL" id="OZC06631.1"/>
    </source>
</evidence>
<proteinExistence type="predicted"/>
<gene>
    <name evidence="2" type="ORF">X798_06383</name>
</gene>
<feature type="compositionally biased region" description="Polar residues" evidence="1">
    <location>
        <begin position="59"/>
        <end position="77"/>
    </location>
</feature>